<dbReference type="KEGG" id="nfl:COO91_08212"/>
<feature type="compositionally biased region" description="Basic and acidic residues" evidence="1">
    <location>
        <begin position="292"/>
        <end position="306"/>
    </location>
</feature>
<name>A0A2K8T330_9NOSO</name>
<gene>
    <name evidence="2" type="ORF">COO91_08212</name>
</gene>
<reference evidence="2 3" key="1">
    <citation type="submission" date="2017-11" db="EMBL/GenBank/DDBJ databases">
        <title>Complete genome of a free-living desiccation-tolerant cyanobacterium and its photosynthetic adaptation to extreme terrestrial habitat.</title>
        <authorList>
            <person name="Shang J."/>
        </authorList>
    </citation>
    <scope>NUCLEOTIDE SEQUENCE [LARGE SCALE GENOMIC DNA]</scope>
    <source>
        <strain evidence="2 3">CCNUN1</strain>
    </source>
</reference>
<evidence type="ECO:0000313" key="3">
    <source>
        <dbReference type="Proteomes" id="UP000232003"/>
    </source>
</evidence>
<sequence length="334" mass="38800">MELYDSAEKKFKHIDKKGRITDAKPVKSDQKFLLEKKVAEKVRKELVEKKAKQVGPYVGVTVTQKKMHVALNTNWKPLESKDPQYKNPSANKTDVEAAGKKVLMEYKEEAEKISKKPDNDLKDEERAIFWLSKVPLNSVRVYGPFSELRTTEKNMHVHGEMLIKDELEKQDAYEVKEYQDKIDKKLQERLKLTDWDETKKEHALNNWKKVIRHGGTMRPCLNCYTEHQEESESNPSIAKEQGFKYKMEDSHDRSYSSWRDTYGGKGKYNITKENEEKIEQAVGKKRATIDTYFKKQPEKRGVHERSMSSVASEPPAKNQRTQSPERGEASGSRT</sequence>
<organism evidence="2 3">
    <name type="scientific">Nostoc flagelliforme CCNUN1</name>
    <dbReference type="NCBI Taxonomy" id="2038116"/>
    <lineage>
        <taxon>Bacteria</taxon>
        <taxon>Bacillati</taxon>
        <taxon>Cyanobacteriota</taxon>
        <taxon>Cyanophyceae</taxon>
        <taxon>Nostocales</taxon>
        <taxon>Nostocaceae</taxon>
        <taxon>Nostoc</taxon>
    </lineage>
</organism>
<dbReference type="RefSeq" id="WP_100902255.1">
    <property type="nucleotide sequence ID" value="NZ_CAWNNC010000001.1"/>
</dbReference>
<dbReference type="Proteomes" id="UP000232003">
    <property type="component" value="Chromosome"/>
</dbReference>
<accession>A0A2K8T330</accession>
<keyword evidence="3" id="KW-1185">Reference proteome</keyword>
<feature type="region of interest" description="Disordered" evidence="1">
    <location>
        <begin position="280"/>
        <end position="334"/>
    </location>
</feature>
<dbReference type="AlphaFoldDB" id="A0A2K8T330"/>
<evidence type="ECO:0000256" key="1">
    <source>
        <dbReference type="SAM" id="MobiDB-lite"/>
    </source>
</evidence>
<evidence type="ECO:0000313" key="2">
    <source>
        <dbReference type="EMBL" id="AUB42107.1"/>
    </source>
</evidence>
<feature type="region of interest" description="Disordered" evidence="1">
    <location>
        <begin position="73"/>
        <end position="93"/>
    </location>
</feature>
<proteinExistence type="predicted"/>
<protein>
    <submittedName>
        <fullName evidence="2">Uncharacterized protein</fullName>
    </submittedName>
</protein>
<dbReference type="EMBL" id="CP024785">
    <property type="protein sequence ID" value="AUB42107.1"/>
    <property type="molecule type" value="Genomic_DNA"/>
</dbReference>